<dbReference type="SUPFAM" id="SSF55486">
    <property type="entry name" value="Metalloproteases ('zincins'), catalytic domain"/>
    <property type="match status" value="1"/>
</dbReference>
<evidence type="ECO:0000256" key="2">
    <source>
        <dbReference type="SAM" id="SignalP"/>
    </source>
</evidence>
<proteinExistence type="predicted"/>
<feature type="signal peptide" evidence="2">
    <location>
        <begin position="1"/>
        <end position="24"/>
    </location>
</feature>
<name>A0A0K1EBQ5_CHOCO</name>
<dbReference type="Proteomes" id="UP000067626">
    <property type="component" value="Chromosome"/>
</dbReference>
<sequence length="522" mass="55228">MAPPPSLSTTGLAFALALSTVACNAITGADDLVIYGEGNSGSGGSTTGGPGSGPTSGSGMGSSSSGVDPTPMVGAAGVSVREVALSQGVKRPLMQNGVASSSTIPIVFGRDAVLRVFYDVDANYNGGPITARLHLDGVTTLEVVTDRLFPTSIEPNLSSTINFNLTADLVLGAISYRVELLQRPSESPLDNPAAKYPTAGFDTVPVAATPALLRIDIVPISYGADGSNRVPDLSPAQLRRYQDYFYAMYPATSVDVVAQQPMAWNLAIGANGSGWDQVLDALASYRTQQGPDPNTYYYGVFMPSPTKDQFCGGGCVAGLGFVAAPQDSYARAAIGLGYPEDNMDTETAVHEIGHTHGRNHSPCGGAGGPDPSFPYSDGGIGSWGYNILTRQLYDPTVFTDLMGYCVPIWISDYTFRGLFQRMQQLGSASVVFPPEVLDRTYDRVRVSPDGVATFLDPVTLHRPPMAETIQVDVQTASGTQRVAAQLYRYNHLEGGQVLWPRTQEQATSAVIEFDGKAIPAQR</sequence>
<feature type="chain" id="PRO_5005459217" description="Peptidase M66 domain-containing protein" evidence="2">
    <location>
        <begin position="25"/>
        <end position="522"/>
    </location>
</feature>
<feature type="region of interest" description="Disordered" evidence="1">
    <location>
        <begin position="42"/>
        <end position="72"/>
    </location>
</feature>
<protein>
    <recommendedName>
        <fullName evidence="5">Peptidase M66 domain-containing protein</fullName>
    </recommendedName>
</protein>
<dbReference type="STRING" id="52.CMC5_024290"/>
<keyword evidence="2" id="KW-0732">Signal</keyword>
<keyword evidence="4" id="KW-1185">Reference proteome</keyword>
<dbReference type="EMBL" id="CP012159">
    <property type="protein sequence ID" value="AKT38284.1"/>
    <property type="molecule type" value="Genomic_DNA"/>
</dbReference>
<evidence type="ECO:0000313" key="4">
    <source>
        <dbReference type="Proteomes" id="UP000067626"/>
    </source>
</evidence>
<evidence type="ECO:0000256" key="1">
    <source>
        <dbReference type="SAM" id="MobiDB-lite"/>
    </source>
</evidence>
<feature type="compositionally biased region" description="Gly residues" evidence="1">
    <location>
        <begin position="42"/>
        <end position="60"/>
    </location>
</feature>
<organism evidence="3 4">
    <name type="scientific">Chondromyces crocatus</name>
    <dbReference type="NCBI Taxonomy" id="52"/>
    <lineage>
        <taxon>Bacteria</taxon>
        <taxon>Pseudomonadati</taxon>
        <taxon>Myxococcota</taxon>
        <taxon>Polyangia</taxon>
        <taxon>Polyangiales</taxon>
        <taxon>Polyangiaceae</taxon>
        <taxon>Chondromyces</taxon>
    </lineage>
</organism>
<dbReference type="AlphaFoldDB" id="A0A0K1EBQ5"/>
<evidence type="ECO:0008006" key="5">
    <source>
        <dbReference type="Google" id="ProtNLM"/>
    </source>
</evidence>
<accession>A0A0K1EBQ5</accession>
<dbReference type="KEGG" id="ccro:CMC5_024290"/>
<reference evidence="3 4" key="1">
    <citation type="submission" date="2015-07" db="EMBL/GenBank/DDBJ databases">
        <title>Genome analysis of myxobacterium Chondromyces crocatus Cm c5 reveals a high potential for natural compound synthesis and the genetic basis for the loss of fruiting body formation.</title>
        <authorList>
            <person name="Zaburannyi N."/>
            <person name="Bunk B."/>
            <person name="Maier J."/>
            <person name="Overmann J."/>
            <person name="Mueller R."/>
        </authorList>
    </citation>
    <scope>NUCLEOTIDE SEQUENCE [LARGE SCALE GENOMIC DNA]</scope>
    <source>
        <strain evidence="3 4">Cm c5</strain>
    </source>
</reference>
<gene>
    <name evidence="3" type="ORF">CMC5_024290</name>
</gene>
<evidence type="ECO:0000313" key="3">
    <source>
        <dbReference type="EMBL" id="AKT38284.1"/>
    </source>
</evidence>